<evidence type="ECO:0000313" key="3">
    <source>
        <dbReference type="Proteomes" id="UP001479290"/>
    </source>
</evidence>
<reference evidence="2 3" key="1">
    <citation type="submission" date="2024-05" db="EMBL/GenBank/DDBJ databases">
        <title>A high-quality chromosomal-level genome assembly of Topmouth culter (Culter alburnus).</title>
        <authorList>
            <person name="Zhao H."/>
        </authorList>
    </citation>
    <scope>NUCLEOTIDE SEQUENCE [LARGE SCALE GENOMIC DNA]</scope>
    <source>
        <strain evidence="2">CATC2023</strain>
        <tissue evidence="2">Muscle</tissue>
    </source>
</reference>
<protein>
    <submittedName>
        <fullName evidence="2">Uncharacterized protein</fullName>
    </submittedName>
</protein>
<feature type="compositionally biased region" description="Pro residues" evidence="1">
    <location>
        <begin position="30"/>
        <end position="44"/>
    </location>
</feature>
<dbReference type="Proteomes" id="UP001479290">
    <property type="component" value="Unassembled WGS sequence"/>
</dbReference>
<feature type="non-terminal residue" evidence="2">
    <location>
        <position position="1"/>
    </location>
</feature>
<dbReference type="EMBL" id="JAWDJR010000003">
    <property type="protein sequence ID" value="KAK9977298.1"/>
    <property type="molecule type" value="Genomic_DNA"/>
</dbReference>
<proteinExistence type="predicted"/>
<feature type="non-terminal residue" evidence="2">
    <location>
        <position position="110"/>
    </location>
</feature>
<dbReference type="AlphaFoldDB" id="A0AAW2AW44"/>
<feature type="region of interest" description="Disordered" evidence="1">
    <location>
        <begin position="1"/>
        <end position="44"/>
    </location>
</feature>
<feature type="compositionally biased region" description="Polar residues" evidence="1">
    <location>
        <begin position="16"/>
        <end position="26"/>
    </location>
</feature>
<organism evidence="2 3">
    <name type="scientific">Culter alburnus</name>
    <name type="common">Topmouth culter</name>
    <dbReference type="NCBI Taxonomy" id="194366"/>
    <lineage>
        <taxon>Eukaryota</taxon>
        <taxon>Metazoa</taxon>
        <taxon>Chordata</taxon>
        <taxon>Craniata</taxon>
        <taxon>Vertebrata</taxon>
        <taxon>Euteleostomi</taxon>
        <taxon>Actinopterygii</taxon>
        <taxon>Neopterygii</taxon>
        <taxon>Teleostei</taxon>
        <taxon>Ostariophysi</taxon>
        <taxon>Cypriniformes</taxon>
        <taxon>Xenocyprididae</taxon>
        <taxon>Xenocypridinae</taxon>
        <taxon>Culter</taxon>
    </lineage>
</organism>
<name>A0AAW2AW44_CULAL</name>
<comment type="caution">
    <text evidence="2">The sequence shown here is derived from an EMBL/GenBank/DDBJ whole genome shotgun (WGS) entry which is preliminary data.</text>
</comment>
<evidence type="ECO:0000256" key="1">
    <source>
        <dbReference type="SAM" id="MobiDB-lite"/>
    </source>
</evidence>
<accession>A0AAW2AW44</accession>
<evidence type="ECO:0000313" key="2">
    <source>
        <dbReference type="EMBL" id="KAK9977298.1"/>
    </source>
</evidence>
<gene>
    <name evidence="2" type="ORF">ABG768_019119</name>
</gene>
<sequence length="110" mass="12146">LFVEESEPVPPVNRPVQPTVSSSSTRPKPAEPTPILPRPAEPTYGPPPCRQHPYCWFSPHSHRLPPSCFVGHRAARALYLLHQQSRHSCQTSPRGHVGLATCLIVVDSGR</sequence>
<keyword evidence="3" id="KW-1185">Reference proteome</keyword>